<dbReference type="PANTHER" id="PTHR37391">
    <property type="entry name" value="E3 UBIQUITIN-PROTEIN LIGASE"/>
    <property type="match status" value="1"/>
</dbReference>
<dbReference type="PANTHER" id="PTHR37391:SF2">
    <property type="entry name" value="E3 UBIQUITIN-PROTEIN LIGASE"/>
    <property type="match status" value="1"/>
</dbReference>
<organism evidence="2">
    <name type="scientific">Tetraselmis chuii</name>
    <dbReference type="NCBI Taxonomy" id="63592"/>
    <lineage>
        <taxon>Eukaryota</taxon>
        <taxon>Viridiplantae</taxon>
        <taxon>Chlorophyta</taxon>
        <taxon>core chlorophytes</taxon>
        <taxon>Chlorodendrophyceae</taxon>
        <taxon>Chlorodendrales</taxon>
        <taxon>Chlorodendraceae</taxon>
        <taxon>Tetraselmis</taxon>
    </lineage>
</organism>
<accession>A0A7S1X5E1</accession>
<feature type="domain" description="DUF6817" evidence="1">
    <location>
        <begin position="36"/>
        <end position="121"/>
    </location>
</feature>
<evidence type="ECO:0000313" key="2">
    <source>
        <dbReference type="EMBL" id="CAD9209404.1"/>
    </source>
</evidence>
<dbReference type="InterPro" id="IPR049202">
    <property type="entry name" value="DUF6817"/>
</dbReference>
<sequence length="360" mass="41190">MVHAEPDHVPLPPMVSAIIHQTPAELDPESPAFLDILRASAASEIWHKHGSFYDHLHDVWQVMCVWKLPRPLCRLGLFHSAYSNSFVSMNLFNPEIDREKVANMIGPEAENLVYKFCVIDRQRMETHAVREMSIPAEGMTFSHIRNGEPIHCSAAEIGAFLLETVADYHDQSFGWQSELEEGRVRALWPGIYKPSLRMSKVSKMAYVAARYGELEVIPPVFANCTRLIEPKAEREARDAYWAVVTEEAERGSWVELLRKSVSLNQDIAEPHTLMAQIFLQDGKWEEAADAAVAALEIFFQWGTMWDNRMPYQAWVAWTRCMYFQAKRKEWPESHGGLESLGAVHPSQRFRELSTSRSMTS</sequence>
<protein>
    <recommendedName>
        <fullName evidence="1">DUF6817 domain-containing protein</fullName>
    </recommendedName>
</protein>
<proteinExistence type="predicted"/>
<evidence type="ECO:0000259" key="1">
    <source>
        <dbReference type="Pfam" id="PF20680"/>
    </source>
</evidence>
<dbReference type="Pfam" id="PF20680">
    <property type="entry name" value="DUF6817"/>
    <property type="match status" value="1"/>
</dbReference>
<name>A0A7S1X5E1_9CHLO</name>
<reference evidence="2" key="1">
    <citation type="submission" date="2021-01" db="EMBL/GenBank/DDBJ databases">
        <authorList>
            <person name="Corre E."/>
            <person name="Pelletier E."/>
            <person name="Niang G."/>
            <person name="Scheremetjew M."/>
            <person name="Finn R."/>
            <person name="Kale V."/>
            <person name="Holt S."/>
            <person name="Cochrane G."/>
            <person name="Meng A."/>
            <person name="Brown T."/>
            <person name="Cohen L."/>
        </authorList>
    </citation>
    <scope>NUCLEOTIDE SEQUENCE</scope>
    <source>
        <strain evidence="2">PLY429</strain>
    </source>
</reference>
<dbReference type="EMBL" id="HBGG01022443">
    <property type="protein sequence ID" value="CAD9209404.1"/>
    <property type="molecule type" value="Transcribed_RNA"/>
</dbReference>
<gene>
    <name evidence="2" type="ORF">TCHU04912_LOCUS11643</name>
</gene>
<dbReference type="AlphaFoldDB" id="A0A7S1X5E1"/>